<feature type="domain" description="Mub B2-like" evidence="4">
    <location>
        <begin position="166"/>
        <end position="266"/>
    </location>
</feature>
<keyword evidence="2" id="KW-0812">Transmembrane</keyword>
<evidence type="ECO:0000256" key="2">
    <source>
        <dbReference type="SAM" id="Phobius"/>
    </source>
</evidence>
<dbReference type="Proteomes" id="UP000430323">
    <property type="component" value="Unassembled WGS sequence"/>
</dbReference>
<reference evidence="5 6" key="1">
    <citation type="submission" date="2019-09" db="EMBL/GenBank/DDBJ databases">
        <title>Investigation of probiotic properties of different lactic acid bacteria.</title>
        <authorList>
            <person name="Jaomanjaka F."/>
            <person name="Blanc P."/>
        </authorList>
    </citation>
    <scope>NUCLEOTIDE SEQUENCE [LARGE SCALE GENOMIC DNA]</scope>
    <source>
        <strain evidence="5 6">BIO6272</strain>
    </source>
</reference>
<feature type="compositionally biased region" description="Low complexity" evidence="1">
    <location>
        <begin position="1068"/>
        <end position="1087"/>
    </location>
</feature>
<dbReference type="AlphaFoldDB" id="A0A6A1Z5P6"/>
<feature type="transmembrane region" description="Helical" evidence="2">
    <location>
        <begin position="1175"/>
        <end position="1193"/>
    </location>
</feature>
<feature type="compositionally biased region" description="Basic and acidic residues" evidence="1">
    <location>
        <begin position="1123"/>
        <end position="1134"/>
    </location>
</feature>
<feature type="region of interest" description="Disordered" evidence="1">
    <location>
        <begin position="284"/>
        <end position="334"/>
    </location>
</feature>
<evidence type="ECO:0000259" key="4">
    <source>
        <dbReference type="Pfam" id="PF17966"/>
    </source>
</evidence>
<feature type="compositionally biased region" description="Low complexity" evidence="1">
    <location>
        <begin position="1105"/>
        <end position="1122"/>
    </location>
</feature>
<feature type="region of interest" description="Disordered" evidence="1">
    <location>
        <begin position="1055"/>
        <end position="1175"/>
    </location>
</feature>
<organism evidence="5 6">
    <name type="scientific">Lactobacillus crispatus</name>
    <dbReference type="NCBI Taxonomy" id="47770"/>
    <lineage>
        <taxon>Bacteria</taxon>
        <taxon>Bacillati</taxon>
        <taxon>Bacillota</taxon>
        <taxon>Bacilli</taxon>
        <taxon>Lactobacillales</taxon>
        <taxon>Lactobacillaceae</taxon>
        <taxon>Lactobacillus</taxon>
    </lineage>
</organism>
<dbReference type="InterPro" id="IPR041558">
    <property type="entry name" value="MucBP_2"/>
</dbReference>
<feature type="domain" description="Mucin binding" evidence="3">
    <location>
        <begin position="48"/>
        <end position="134"/>
    </location>
</feature>
<accession>A0A6A1Z5P6</accession>
<feature type="region of interest" description="Disordered" evidence="1">
    <location>
        <begin position="715"/>
        <end position="742"/>
    </location>
</feature>
<name>A0A6A1Z5P6_9LACO</name>
<feature type="domain" description="Mucin binding" evidence="3">
    <location>
        <begin position="346"/>
        <end position="434"/>
    </location>
</feature>
<dbReference type="Gene3D" id="2.60.40.4300">
    <property type="match status" value="4"/>
</dbReference>
<keyword evidence="2" id="KW-1133">Transmembrane helix</keyword>
<dbReference type="NCBIfam" id="TIGR01167">
    <property type="entry name" value="LPXTG_anchor"/>
    <property type="match status" value="1"/>
</dbReference>
<comment type="caution">
    <text evidence="5">The sequence shown here is derived from an EMBL/GenBank/DDBJ whole genome shotgun (WGS) entry which is preliminary data.</text>
</comment>
<dbReference type="EMBL" id="WBOB01000036">
    <property type="protein sequence ID" value="KAB1973097.1"/>
    <property type="molecule type" value="Genomic_DNA"/>
</dbReference>
<dbReference type="Gene3D" id="3.10.20.470">
    <property type="match status" value="3"/>
</dbReference>
<feature type="domain" description="Mub B2-like" evidence="4">
    <location>
        <begin position="448"/>
        <end position="536"/>
    </location>
</feature>
<evidence type="ECO:0000313" key="6">
    <source>
        <dbReference type="Proteomes" id="UP000430323"/>
    </source>
</evidence>
<evidence type="ECO:0000313" key="5">
    <source>
        <dbReference type="EMBL" id="KAB1973097.1"/>
    </source>
</evidence>
<sequence length="1200" mass="131008">MASPSSKNGYLELKGYTPHQEVVNAAEATHGVNAGDIYVKYVGNDSLVQIEYIDEDTGNALKVDKKTGKSGEKLEYSTTDLIKEYEKQGYELVHDGFTANDGNHNKETFDSYDDIPNGEYPETINQKWTVTLKHKKKTVTSNEPKDPTEKITDGDYSHDYPATVGQNDLNNTVSRNISFIYTDKPEGENQAFPPVTQEVSYKRDATIDLVKLAKGDADAVSYTNWEPKEAGKESFDNNPVQVVDGYVADYVVVPSQDVPKDENGKAQNGQNIVVKYSPVSKIIPVDKDGHEIPDASTPKYKNDHNDPTKTTTTDVPEIPGYHAEVPNVTPDKPGEDTKVVYVKNTQTIDLVYVDTTTGQTLTTQVNVAQGDSGSAIPTSVTDTLNATTQSYLDKGYVIDTAKAKETVPGEFDYSGQNTDGSDAQPQVVTVYLKHGTEIITSTDPKDADKSNLTISSQNIVHYEGAGNDTPKDVVRTDDSTLTRTVTIDKVTGEVLETSKWTGKKEYDDVDTRVVNGYYADTKAAGASKVTTDDVSRAKDGVITNETSVTYHPMGKIIPVDKNGNPIPGSKTPIFNNDPNDPTKATTTDSPIIPGYHLDNPDESSITPDDPGKDRKVVYVADTQNLVVQVFDKDSKTPDQPLDTTKTGATVEFTGDSFTNFPTDVATNIDALIKYYEARGYKVKTKPSPDELSAKFDGDKDTTQYLKLVLTHDTETVTGENPKTPGTPINLDDPDSPTYGEETSREHLVIKSVDVIEYEGAGDKTPETNTRTNDATLTRTVTIDKVTGEVIATGEWTGKFIYESIKTPKIDGYTVSLENAGGTAISSGDANEAVAGVITRKVKVVYTPEKQELQLKVYDQDLDKYLGKTDSFYGLTDQEVGEDPQTRLDELKKQFAERGFDIVEVPELAKNYDNTENGTSDQDNKPQVFVLVVKHHIETVTPDDPKTPDDKIPNTNQNYPGGLTETDLSKTITRTIIVHMPDGSTKEIKQEVVYTRTATVDSVTKEVTYTDWTSKNSNWSEYQSPDIPGYTVDIEKVELAKVPVDGHDVTVEINYTADPVPDEPVNPSNPGNPGTTTPDQPQQPGKPTDPTKPSEPNKPSNPGRPTNPNHPTKPTKPVTPAKPDQTHDQHSKVNGETDLNGFVDGISDEKAGAVAGASDNAQAGAKKLPQTSGESGWQASLLGMGLFFISLFGFKKKKEDE</sequence>
<evidence type="ECO:0000256" key="1">
    <source>
        <dbReference type="SAM" id="MobiDB-lite"/>
    </source>
</evidence>
<proteinExistence type="predicted"/>
<feature type="region of interest" description="Disordered" evidence="1">
    <location>
        <begin position="938"/>
        <end position="964"/>
    </location>
</feature>
<dbReference type="InterPro" id="IPR041495">
    <property type="entry name" value="Mub_B2"/>
</dbReference>
<feature type="domain" description="Mub B2-like" evidence="4">
    <location>
        <begin position="963"/>
        <end position="1057"/>
    </location>
</feature>
<dbReference type="RefSeq" id="WP_151495513.1">
    <property type="nucleotide sequence ID" value="NZ_JBBOJP010000072.1"/>
</dbReference>
<feature type="compositionally biased region" description="Basic and acidic residues" evidence="1">
    <location>
        <begin position="284"/>
        <end position="293"/>
    </location>
</feature>
<dbReference type="Pfam" id="PF17965">
    <property type="entry name" value="MucBP_2"/>
    <property type="match status" value="2"/>
</dbReference>
<feature type="domain" description="Mub B2-like" evidence="4">
    <location>
        <begin position="753"/>
        <end position="834"/>
    </location>
</feature>
<keyword evidence="2" id="KW-0472">Membrane</keyword>
<gene>
    <name evidence="5" type="ORF">F8251_07050</name>
</gene>
<feature type="region of interest" description="Disordered" evidence="1">
    <location>
        <begin position="572"/>
        <end position="612"/>
    </location>
</feature>
<protein>
    <submittedName>
        <fullName evidence="5">LPXTG cell wall anchor domain-containing protein</fullName>
    </submittedName>
</protein>
<evidence type="ECO:0000259" key="3">
    <source>
        <dbReference type="Pfam" id="PF17965"/>
    </source>
</evidence>
<feature type="compositionally biased region" description="Basic and acidic residues" evidence="1">
    <location>
        <begin position="938"/>
        <end position="951"/>
    </location>
</feature>
<feature type="compositionally biased region" description="Polar residues" evidence="1">
    <location>
        <begin position="572"/>
        <end position="589"/>
    </location>
</feature>
<dbReference type="Pfam" id="PF17966">
    <property type="entry name" value="Muc_B2"/>
    <property type="match status" value="4"/>
</dbReference>